<protein>
    <submittedName>
        <fullName evidence="2">Shortage in chiasmata 1</fullName>
    </submittedName>
</protein>
<dbReference type="Proteomes" id="UP001163823">
    <property type="component" value="Chromosome 3"/>
</dbReference>
<sequence length="174" mass="19431">METFPGKLSNEGLTHRFTGHSQGLPFQEEIAHFNGTPLKCALRSANPLQSSPWTVEFLNRIKEKSRIRQQVSCDTSAASFGYSGNISKMTKRRSPPIIELFKYQGGRTPGKIPEKKRQQQPINSSNSTKKGKCSASLLPSCTPNDKKARKTLTFAMNESGTQTKLVWSDRTHMT</sequence>
<dbReference type="GO" id="GO:0000712">
    <property type="term" value="P:resolution of meiotic recombination intermediates"/>
    <property type="evidence" value="ECO:0007669"/>
    <property type="project" value="TreeGrafter"/>
</dbReference>
<gene>
    <name evidence="2" type="ORF">O6P43_004310</name>
</gene>
<proteinExistence type="predicted"/>
<dbReference type="PANTHER" id="PTHR35764:SF1">
    <property type="entry name" value="PROTEIN SHORTAGE IN CHIASMATA 1"/>
    <property type="match status" value="1"/>
</dbReference>
<evidence type="ECO:0000313" key="2">
    <source>
        <dbReference type="EMBL" id="KAJ7974202.1"/>
    </source>
</evidence>
<evidence type="ECO:0000313" key="3">
    <source>
        <dbReference type="Proteomes" id="UP001163823"/>
    </source>
</evidence>
<dbReference type="InterPro" id="IPR038824">
    <property type="entry name" value="SHOC1-like"/>
</dbReference>
<accession>A0AAD7Q3J5</accession>
<dbReference type="PANTHER" id="PTHR35764">
    <property type="entry name" value="PROTEIN SHORTAGE IN CHIASMATA 1"/>
    <property type="match status" value="1"/>
</dbReference>
<feature type="compositionally biased region" description="Polar residues" evidence="1">
    <location>
        <begin position="119"/>
        <end position="128"/>
    </location>
</feature>
<organism evidence="2 3">
    <name type="scientific">Quillaja saponaria</name>
    <name type="common">Soap bark tree</name>
    <dbReference type="NCBI Taxonomy" id="32244"/>
    <lineage>
        <taxon>Eukaryota</taxon>
        <taxon>Viridiplantae</taxon>
        <taxon>Streptophyta</taxon>
        <taxon>Embryophyta</taxon>
        <taxon>Tracheophyta</taxon>
        <taxon>Spermatophyta</taxon>
        <taxon>Magnoliopsida</taxon>
        <taxon>eudicotyledons</taxon>
        <taxon>Gunneridae</taxon>
        <taxon>Pentapetalae</taxon>
        <taxon>rosids</taxon>
        <taxon>fabids</taxon>
        <taxon>Fabales</taxon>
        <taxon>Quillajaceae</taxon>
        <taxon>Quillaja</taxon>
    </lineage>
</organism>
<reference evidence="2" key="1">
    <citation type="journal article" date="2023" name="Science">
        <title>Elucidation of the pathway for biosynthesis of saponin adjuvants from the soapbark tree.</title>
        <authorList>
            <person name="Reed J."/>
            <person name="Orme A."/>
            <person name="El-Demerdash A."/>
            <person name="Owen C."/>
            <person name="Martin L.B.B."/>
            <person name="Misra R.C."/>
            <person name="Kikuchi S."/>
            <person name="Rejzek M."/>
            <person name="Martin A.C."/>
            <person name="Harkess A."/>
            <person name="Leebens-Mack J."/>
            <person name="Louveau T."/>
            <person name="Stephenson M.J."/>
            <person name="Osbourn A."/>
        </authorList>
    </citation>
    <scope>NUCLEOTIDE SEQUENCE</scope>
    <source>
        <strain evidence="2">S10</strain>
    </source>
</reference>
<evidence type="ECO:0000256" key="1">
    <source>
        <dbReference type="SAM" id="MobiDB-lite"/>
    </source>
</evidence>
<dbReference type="AlphaFoldDB" id="A0AAD7Q3J5"/>
<name>A0AAD7Q3J5_QUISA</name>
<feature type="region of interest" description="Disordered" evidence="1">
    <location>
        <begin position="104"/>
        <end position="144"/>
    </location>
</feature>
<dbReference type="EMBL" id="JARAOO010000003">
    <property type="protein sequence ID" value="KAJ7974202.1"/>
    <property type="molecule type" value="Genomic_DNA"/>
</dbReference>
<keyword evidence="3" id="KW-1185">Reference proteome</keyword>
<dbReference type="KEGG" id="qsa:O6P43_004310"/>
<comment type="caution">
    <text evidence="2">The sequence shown here is derived from an EMBL/GenBank/DDBJ whole genome shotgun (WGS) entry which is preliminary data.</text>
</comment>